<dbReference type="GO" id="GO:0006751">
    <property type="term" value="P:glutathione catabolic process"/>
    <property type="evidence" value="ECO:0007669"/>
    <property type="project" value="TreeGrafter"/>
</dbReference>
<evidence type="ECO:0000256" key="1">
    <source>
        <dbReference type="ARBA" id="ARBA00006247"/>
    </source>
</evidence>
<dbReference type="PROSITE" id="PS50082">
    <property type="entry name" value="WD_REPEATS_2"/>
    <property type="match status" value="3"/>
</dbReference>
<comment type="similarity">
    <text evidence="1">Belongs to the peptidase M20A family.</text>
</comment>
<dbReference type="SUPFAM" id="SSF53187">
    <property type="entry name" value="Zn-dependent exopeptidases"/>
    <property type="match status" value="1"/>
</dbReference>
<gene>
    <name evidence="9" type="ORF">AYI70_g8209</name>
</gene>
<dbReference type="EMBL" id="LSSN01003268">
    <property type="protein sequence ID" value="OMJ13921.1"/>
    <property type="molecule type" value="Genomic_DNA"/>
</dbReference>
<dbReference type="Gene3D" id="2.130.10.10">
    <property type="entry name" value="YVTN repeat-like/Quinoprotein amine dehydrogenase"/>
    <property type="match status" value="2"/>
</dbReference>
<dbReference type="PANTHER" id="PTHR43270:SF8">
    <property type="entry name" value="DI- AND TRIPEPTIDASE DUG2-RELATED"/>
    <property type="match status" value="1"/>
</dbReference>
<evidence type="ECO:0000256" key="8">
    <source>
        <dbReference type="SAM" id="MobiDB-lite"/>
    </source>
</evidence>
<feature type="repeat" description="WD" evidence="7">
    <location>
        <begin position="468"/>
        <end position="499"/>
    </location>
</feature>
<dbReference type="Gene3D" id="3.40.630.10">
    <property type="entry name" value="Zn peptidases"/>
    <property type="match status" value="1"/>
</dbReference>
<dbReference type="GO" id="GO:0008233">
    <property type="term" value="F:peptidase activity"/>
    <property type="evidence" value="ECO:0007669"/>
    <property type="project" value="UniProtKB-KW"/>
</dbReference>
<dbReference type="PROSITE" id="PS00758">
    <property type="entry name" value="ARGE_DAPE_CPG2_1"/>
    <property type="match status" value="1"/>
</dbReference>
<dbReference type="Pfam" id="PF01546">
    <property type="entry name" value="Peptidase_M20"/>
    <property type="match status" value="1"/>
</dbReference>
<dbReference type="Pfam" id="PF00400">
    <property type="entry name" value="WD40"/>
    <property type="match status" value="4"/>
</dbReference>
<evidence type="ECO:0000256" key="2">
    <source>
        <dbReference type="ARBA" id="ARBA00022574"/>
    </source>
</evidence>
<keyword evidence="2 7" id="KW-0853">WD repeat</keyword>
<dbReference type="STRING" id="133412.A0A1R1XH25"/>
<feature type="repeat" description="WD" evidence="7">
    <location>
        <begin position="184"/>
        <end position="225"/>
    </location>
</feature>
<sequence length="921" mass="102593">MPYSLNTYNFNAGKKSSSYMESKPWSEREMSGSNMTSDNDDSSSAKDSPIQFNYDGFSGNKASKFTSDDNLKIGSLKCIQEISQSFYFEDSKMPRIIDNKNENENKVNNFKNSRSTESLPKSTILSEYENQHDGVYLDSIPATDPKPSSSVLSLSLIDDKLFSGSENGNIYVWDRESYQLIHVMTGHTGGIMCLALSQDNKLLFSGSADGTIRVWDTDSFNVLFKIISGSNSGSIFSIVYIDMYEMIIVGCQNTTIQWFSLKNKDLIDKRKRMAELILRKSKFFEGSGNPEATTNSPAHYLSSGSKKDLDFFLVDKGVSNELIMDNIYIIFDFNTIPNAHYGYVNSIASGSLPGLNSEVLFSASSDNTIKIWNISDDKIRLHDVLFLPEDEEMNILSIAINDGLLYTGMQGGAILIWDLETRQPIRALSGHTDDVLSIVCLGKFIYTGSYDGKICVWTTDFEPVFKISAHDSSHVLSMSISHKDKILVSGSSDGSMKFWIQNYQSGSSSSYLPNKKYDFDSSLTNSFNLLHCNFNFQAEKKSFNFLISCLDKWISYKSVSGFKEFQHECRSAARYLRDLAFSLGASESKLIAGSSGRNPLVYFRFDANYNSDITPNFTQETETILIYGHYDVVPIGNINAWNSDPFSLKGKDGYLYGRGVTDNKGPVLSMMFAVYELFFNKQLSSTVVFLIEGEEEHACEGLSLAVKANSHLFGKPKLILLSSSYWLGENTPCLTYGLRGNIRVSLEVDSLRKGDIHSGVWGGASTEPLVWLTNLVSKLSHPDGRVDIPGFNDSVDEVSTEEYSRMTNLVDCISENELNSRIINPHSKSDSNDFNISLNKLSITGTGSTLKSNNASKEVPENDFNSPILSSKKSKVLRQLMSMWRYPTLSVHKISLNSSTSTFNFGLIPSAASATIILMNI</sequence>
<dbReference type="SMART" id="SM00320">
    <property type="entry name" value="WD40"/>
    <property type="match status" value="7"/>
</dbReference>
<dbReference type="PANTHER" id="PTHR43270">
    <property type="entry name" value="BETA-ALA-HIS DIPEPTIDASE"/>
    <property type="match status" value="1"/>
</dbReference>
<keyword evidence="4" id="KW-0479">Metal-binding</keyword>
<comment type="caution">
    <text evidence="9">The sequence shown here is derived from an EMBL/GenBank/DDBJ whole genome shotgun (WGS) entry which is preliminary data.</text>
</comment>
<dbReference type="InterPro" id="IPR051458">
    <property type="entry name" value="Cyt/Met_Dipeptidase"/>
</dbReference>
<dbReference type="InterPro" id="IPR015943">
    <property type="entry name" value="WD40/YVTN_repeat-like_dom_sf"/>
</dbReference>
<dbReference type="InterPro" id="IPR020472">
    <property type="entry name" value="WD40_PAC1"/>
</dbReference>
<dbReference type="GO" id="GO:0006508">
    <property type="term" value="P:proteolysis"/>
    <property type="evidence" value="ECO:0007669"/>
    <property type="project" value="UniProtKB-KW"/>
</dbReference>
<dbReference type="InterPro" id="IPR001680">
    <property type="entry name" value="WD40_rpt"/>
</dbReference>
<dbReference type="InterPro" id="IPR001261">
    <property type="entry name" value="ArgE/DapE_CS"/>
</dbReference>
<feature type="repeat" description="WD" evidence="7">
    <location>
        <begin position="356"/>
        <end position="382"/>
    </location>
</feature>
<keyword evidence="5" id="KW-0677">Repeat</keyword>
<evidence type="ECO:0000313" key="9">
    <source>
        <dbReference type="EMBL" id="OMJ13921.1"/>
    </source>
</evidence>
<evidence type="ECO:0000256" key="7">
    <source>
        <dbReference type="PROSITE-ProRule" id="PRU00221"/>
    </source>
</evidence>
<feature type="compositionally biased region" description="Polar residues" evidence="8">
    <location>
        <begin position="1"/>
        <end position="20"/>
    </location>
</feature>
<evidence type="ECO:0000256" key="4">
    <source>
        <dbReference type="ARBA" id="ARBA00022723"/>
    </source>
</evidence>
<dbReference type="PROSITE" id="PS50294">
    <property type="entry name" value="WD_REPEATS_REGION"/>
    <property type="match status" value="1"/>
</dbReference>
<dbReference type="GO" id="GO:0046872">
    <property type="term" value="F:metal ion binding"/>
    <property type="evidence" value="ECO:0007669"/>
    <property type="project" value="UniProtKB-KW"/>
</dbReference>
<reference evidence="9 10" key="1">
    <citation type="submission" date="2017-01" db="EMBL/GenBank/DDBJ databases">
        <authorList>
            <person name="Mah S.A."/>
            <person name="Swanson W.J."/>
            <person name="Moy G.W."/>
            <person name="Vacquier V.D."/>
        </authorList>
    </citation>
    <scope>NUCLEOTIDE SEQUENCE [LARGE SCALE GENOMIC DNA]</scope>
    <source>
        <strain evidence="9 10">GSMNP</strain>
    </source>
</reference>
<keyword evidence="6" id="KW-0378">Hydrolase</keyword>
<dbReference type="PROSITE" id="PS00678">
    <property type="entry name" value="WD_REPEATS_1"/>
    <property type="match status" value="2"/>
</dbReference>
<name>A0A1R1XH25_9FUNG</name>
<dbReference type="SUPFAM" id="SSF50978">
    <property type="entry name" value="WD40 repeat-like"/>
    <property type="match status" value="1"/>
</dbReference>
<dbReference type="Proteomes" id="UP000187283">
    <property type="component" value="Unassembled WGS sequence"/>
</dbReference>
<organism evidence="9 10">
    <name type="scientific">Smittium culicis</name>
    <dbReference type="NCBI Taxonomy" id="133412"/>
    <lineage>
        <taxon>Eukaryota</taxon>
        <taxon>Fungi</taxon>
        <taxon>Fungi incertae sedis</taxon>
        <taxon>Zoopagomycota</taxon>
        <taxon>Kickxellomycotina</taxon>
        <taxon>Harpellomycetes</taxon>
        <taxon>Harpellales</taxon>
        <taxon>Legeriomycetaceae</taxon>
        <taxon>Smittium</taxon>
    </lineage>
</organism>
<dbReference type="InterPro" id="IPR019775">
    <property type="entry name" value="WD40_repeat_CS"/>
</dbReference>
<dbReference type="Gene3D" id="3.30.70.360">
    <property type="match status" value="1"/>
</dbReference>
<evidence type="ECO:0000256" key="3">
    <source>
        <dbReference type="ARBA" id="ARBA00022670"/>
    </source>
</evidence>
<accession>A0A1R1XH25</accession>
<evidence type="ECO:0000256" key="5">
    <source>
        <dbReference type="ARBA" id="ARBA00022737"/>
    </source>
</evidence>
<dbReference type="InterPro" id="IPR036322">
    <property type="entry name" value="WD40_repeat_dom_sf"/>
</dbReference>
<dbReference type="AlphaFoldDB" id="A0A1R1XH25"/>
<dbReference type="InterPro" id="IPR002933">
    <property type="entry name" value="Peptidase_M20"/>
</dbReference>
<keyword evidence="10" id="KW-1185">Reference proteome</keyword>
<keyword evidence="3" id="KW-0645">Protease</keyword>
<protein>
    <submittedName>
        <fullName evidence="9">Putative di-and tripeptidase DUG2</fullName>
    </submittedName>
</protein>
<evidence type="ECO:0000313" key="10">
    <source>
        <dbReference type="Proteomes" id="UP000187283"/>
    </source>
</evidence>
<dbReference type="OrthoDB" id="7832001at2759"/>
<feature type="region of interest" description="Disordered" evidence="8">
    <location>
        <begin position="1"/>
        <end position="51"/>
    </location>
</feature>
<evidence type="ECO:0000256" key="6">
    <source>
        <dbReference type="ARBA" id="ARBA00022801"/>
    </source>
</evidence>
<proteinExistence type="inferred from homology"/>
<dbReference type="PRINTS" id="PR00320">
    <property type="entry name" value="GPROTEINBRPT"/>
</dbReference>